<evidence type="ECO:0000256" key="11">
    <source>
        <dbReference type="ARBA" id="ARBA00023012"/>
    </source>
</evidence>
<dbReference type="Proteomes" id="UP000032483">
    <property type="component" value="Unassembled WGS sequence"/>
</dbReference>
<dbReference type="Pfam" id="PF02518">
    <property type="entry name" value="HATPase_c"/>
    <property type="match status" value="1"/>
</dbReference>
<dbReference type="InterPro" id="IPR036097">
    <property type="entry name" value="HisK_dim/P_sf"/>
</dbReference>
<feature type="transmembrane region" description="Helical" evidence="13">
    <location>
        <begin position="44"/>
        <end position="65"/>
    </location>
</feature>
<dbReference type="SMART" id="SM00388">
    <property type="entry name" value="HisKA"/>
    <property type="match status" value="1"/>
</dbReference>
<dbReference type="CDD" id="cd06225">
    <property type="entry name" value="HAMP"/>
    <property type="match status" value="1"/>
</dbReference>
<evidence type="ECO:0000256" key="3">
    <source>
        <dbReference type="ARBA" id="ARBA00004314"/>
    </source>
</evidence>
<keyword evidence="5" id="KW-1003">Cell membrane</keyword>
<evidence type="ECO:0000256" key="9">
    <source>
        <dbReference type="ARBA" id="ARBA00022777"/>
    </source>
</evidence>
<keyword evidence="7" id="KW-0808">Transferase</keyword>
<keyword evidence="13" id="KW-1133">Transmembrane helix</keyword>
<dbReference type="PROSITE" id="PS50109">
    <property type="entry name" value="HIS_KIN"/>
    <property type="match status" value="1"/>
</dbReference>
<dbReference type="FunFam" id="1.10.287.130:FF:000001">
    <property type="entry name" value="Two-component sensor histidine kinase"/>
    <property type="match status" value="1"/>
</dbReference>
<dbReference type="SUPFAM" id="SSF55874">
    <property type="entry name" value="ATPase domain of HSP90 chaperone/DNA topoisomerase II/histidine kinase"/>
    <property type="match status" value="1"/>
</dbReference>
<reference evidence="16" key="1">
    <citation type="submission" date="2015-02" db="EMBL/GenBank/DDBJ databases">
        <title>A novel member of the family Ruminococcaceae isolated from human feces.</title>
        <authorList>
            <person name="Shkoporov A.N."/>
            <person name="Chaplin A.V."/>
            <person name="Motuzova O.V."/>
            <person name="Kafarskaia L.I."/>
            <person name="Khokhlova E.V."/>
            <person name="Efimov B.A."/>
        </authorList>
    </citation>
    <scope>NUCLEOTIDE SEQUENCE [LARGE SCALE GENOMIC DNA]</scope>
    <source>
        <strain evidence="16">585-1</strain>
    </source>
</reference>
<dbReference type="AlphaFoldDB" id="A0A0D8IYE1"/>
<evidence type="ECO:0000256" key="6">
    <source>
        <dbReference type="ARBA" id="ARBA00022553"/>
    </source>
</evidence>
<keyword evidence="13" id="KW-0812">Transmembrane</keyword>
<comment type="catalytic activity">
    <reaction evidence="1">
        <text>ATP + protein L-histidine = ADP + protein N-phospho-L-histidine.</text>
        <dbReference type="EC" id="2.7.13.3"/>
    </reaction>
</comment>
<evidence type="ECO:0000256" key="12">
    <source>
        <dbReference type="ARBA" id="ARBA00023136"/>
    </source>
</evidence>
<keyword evidence="9" id="KW-0418">Kinase</keyword>
<dbReference type="GO" id="GO:0005524">
    <property type="term" value="F:ATP binding"/>
    <property type="evidence" value="ECO:0007669"/>
    <property type="project" value="UniProtKB-KW"/>
</dbReference>
<evidence type="ECO:0000256" key="8">
    <source>
        <dbReference type="ARBA" id="ARBA00022741"/>
    </source>
</evidence>
<dbReference type="SMART" id="SM00387">
    <property type="entry name" value="HATPase_c"/>
    <property type="match status" value="1"/>
</dbReference>
<evidence type="ECO:0000313" key="16">
    <source>
        <dbReference type="EMBL" id="KJF39301.1"/>
    </source>
</evidence>
<dbReference type="InterPro" id="IPR003661">
    <property type="entry name" value="HisK_dim/P_dom"/>
</dbReference>
<evidence type="ECO:0000256" key="10">
    <source>
        <dbReference type="ARBA" id="ARBA00022840"/>
    </source>
</evidence>
<dbReference type="InterPro" id="IPR003660">
    <property type="entry name" value="HAMP_dom"/>
</dbReference>
<dbReference type="PRINTS" id="PR00344">
    <property type="entry name" value="BCTRLSENSOR"/>
</dbReference>
<keyword evidence="6" id="KW-0597">Phosphoprotein</keyword>
<evidence type="ECO:0000256" key="2">
    <source>
        <dbReference type="ARBA" id="ARBA00004236"/>
    </source>
</evidence>
<evidence type="ECO:0000259" key="15">
    <source>
        <dbReference type="PROSITE" id="PS50885"/>
    </source>
</evidence>
<dbReference type="PANTHER" id="PTHR43711">
    <property type="entry name" value="TWO-COMPONENT HISTIDINE KINASE"/>
    <property type="match status" value="1"/>
</dbReference>
<keyword evidence="10" id="KW-0067">ATP-binding</keyword>
<feature type="domain" description="Histidine kinase" evidence="14">
    <location>
        <begin position="126"/>
        <end position="344"/>
    </location>
</feature>
<dbReference type="PROSITE" id="PS50885">
    <property type="entry name" value="HAMP"/>
    <property type="match status" value="1"/>
</dbReference>
<dbReference type="Gene3D" id="6.10.340.10">
    <property type="match status" value="1"/>
</dbReference>
<protein>
    <recommendedName>
        <fullName evidence="4">histidine kinase</fullName>
        <ecNumber evidence="4">2.7.13.3</ecNumber>
    </recommendedName>
</protein>
<evidence type="ECO:0000256" key="4">
    <source>
        <dbReference type="ARBA" id="ARBA00012438"/>
    </source>
</evidence>
<dbReference type="InterPro" id="IPR050736">
    <property type="entry name" value="Sensor_HK_Regulatory"/>
</dbReference>
<dbReference type="Pfam" id="PF00512">
    <property type="entry name" value="HisKA"/>
    <property type="match status" value="1"/>
</dbReference>
<dbReference type="CDD" id="cd00082">
    <property type="entry name" value="HisKA"/>
    <property type="match status" value="1"/>
</dbReference>
<dbReference type="GO" id="GO:0000155">
    <property type="term" value="F:phosphorelay sensor kinase activity"/>
    <property type="evidence" value="ECO:0007669"/>
    <property type="project" value="InterPro"/>
</dbReference>
<dbReference type="GO" id="GO:0005886">
    <property type="term" value="C:plasma membrane"/>
    <property type="evidence" value="ECO:0007669"/>
    <property type="project" value="UniProtKB-SubCell"/>
</dbReference>
<comment type="subcellular location">
    <subcellularLocation>
        <location evidence="2">Cell membrane</location>
    </subcellularLocation>
    <subcellularLocation>
        <location evidence="3">Membrane raft</location>
        <topology evidence="3">Multi-pass membrane protein</topology>
    </subcellularLocation>
</comment>
<dbReference type="InterPro" id="IPR036890">
    <property type="entry name" value="HATPase_C_sf"/>
</dbReference>
<dbReference type="EC" id="2.7.13.3" evidence="4"/>
<keyword evidence="8" id="KW-0547">Nucleotide-binding</keyword>
<keyword evidence="17" id="KW-1185">Reference proteome</keyword>
<evidence type="ECO:0000256" key="1">
    <source>
        <dbReference type="ARBA" id="ARBA00000085"/>
    </source>
</evidence>
<dbReference type="FunFam" id="3.30.565.10:FF:000023">
    <property type="entry name" value="PAS domain-containing sensor histidine kinase"/>
    <property type="match status" value="1"/>
</dbReference>
<dbReference type="Pfam" id="PF00672">
    <property type="entry name" value="HAMP"/>
    <property type="match status" value="1"/>
</dbReference>
<dbReference type="Gene3D" id="1.10.287.130">
    <property type="match status" value="1"/>
</dbReference>
<evidence type="ECO:0000256" key="5">
    <source>
        <dbReference type="ARBA" id="ARBA00022475"/>
    </source>
</evidence>
<gene>
    <name evidence="16" type="ORF">TQ39_13260</name>
</gene>
<evidence type="ECO:0000313" key="17">
    <source>
        <dbReference type="Proteomes" id="UP000032483"/>
    </source>
</evidence>
<evidence type="ECO:0000259" key="14">
    <source>
        <dbReference type="PROSITE" id="PS50109"/>
    </source>
</evidence>
<sequence length="345" mass="38197">MLLTLNLFFILLTVLGFTAAAAWVAMQFHWIQLDELLRPDAVMIVIYVAAILIGISMVVMIRKVILNPVRGMVRAMQQLAGGDFSVRMACSGWMRPLELREFTTAFNKAAEELGGTEILRKDFINNFSHEFKTPITSIGGFADLLLEDEEMPREEQREYLNIITSESKRLAALANSVLALSRVEAQTILTDTTPFPLAEQLRQSTLLVEKKWRPKKEVTIEVLIPESDECIYIGNEGLLKEVWVNLLDNAAKFSSEGGIVTLSLRKTSDGMTVAVTDRGPGMDQVTQGHIFDRFYQGDTSHKTEGNGLGLALVHRIVTLHGGTVTVQSAPGQGSCFQVNLPSQKS</sequence>
<dbReference type="InterPro" id="IPR004358">
    <property type="entry name" value="Sig_transdc_His_kin-like_C"/>
</dbReference>
<dbReference type="InterPro" id="IPR003594">
    <property type="entry name" value="HATPase_dom"/>
</dbReference>
<dbReference type="PANTHER" id="PTHR43711:SF1">
    <property type="entry name" value="HISTIDINE KINASE 1"/>
    <property type="match status" value="1"/>
</dbReference>
<name>A0A0D8IYE1_9FIRM</name>
<dbReference type="SMART" id="SM00304">
    <property type="entry name" value="HAMP"/>
    <property type="match status" value="1"/>
</dbReference>
<evidence type="ECO:0000256" key="7">
    <source>
        <dbReference type="ARBA" id="ARBA00022679"/>
    </source>
</evidence>
<dbReference type="CDD" id="cd00075">
    <property type="entry name" value="HATPase"/>
    <property type="match status" value="1"/>
</dbReference>
<dbReference type="InterPro" id="IPR005467">
    <property type="entry name" value="His_kinase_dom"/>
</dbReference>
<dbReference type="PATRIC" id="fig|1550024.3.peg.3023"/>
<dbReference type="EMBL" id="JXXK01000020">
    <property type="protein sequence ID" value="KJF39301.1"/>
    <property type="molecule type" value="Genomic_DNA"/>
</dbReference>
<proteinExistence type="predicted"/>
<dbReference type="Gene3D" id="3.30.565.10">
    <property type="entry name" value="Histidine kinase-like ATPase, C-terminal domain"/>
    <property type="match status" value="1"/>
</dbReference>
<keyword evidence="12 13" id="KW-0472">Membrane</keyword>
<organism evidence="16 17">
    <name type="scientific">Ruthenibacterium lactatiformans</name>
    <dbReference type="NCBI Taxonomy" id="1550024"/>
    <lineage>
        <taxon>Bacteria</taxon>
        <taxon>Bacillati</taxon>
        <taxon>Bacillota</taxon>
        <taxon>Clostridia</taxon>
        <taxon>Eubacteriales</taxon>
        <taxon>Oscillospiraceae</taxon>
        <taxon>Ruthenibacterium</taxon>
    </lineage>
</organism>
<dbReference type="GO" id="GO:0045121">
    <property type="term" value="C:membrane raft"/>
    <property type="evidence" value="ECO:0007669"/>
    <property type="project" value="UniProtKB-SubCell"/>
</dbReference>
<comment type="caution">
    <text evidence="16">The sequence shown here is derived from an EMBL/GenBank/DDBJ whole genome shotgun (WGS) entry which is preliminary data.</text>
</comment>
<feature type="domain" description="HAMP" evidence="15">
    <location>
        <begin position="63"/>
        <end position="118"/>
    </location>
</feature>
<dbReference type="SUPFAM" id="SSF47384">
    <property type="entry name" value="Homodimeric domain of signal transducing histidine kinase"/>
    <property type="match status" value="1"/>
</dbReference>
<keyword evidence="11" id="KW-0902">Two-component regulatory system</keyword>
<evidence type="ECO:0000256" key="13">
    <source>
        <dbReference type="SAM" id="Phobius"/>
    </source>
</evidence>
<accession>A0A0D8IYE1</accession>